<protein>
    <submittedName>
        <fullName evidence="1">Uncharacterized protein</fullName>
    </submittedName>
</protein>
<organism evidence="1">
    <name type="scientific">uncultured Caudovirales phage</name>
    <dbReference type="NCBI Taxonomy" id="2100421"/>
    <lineage>
        <taxon>Viruses</taxon>
        <taxon>Duplodnaviria</taxon>
        <taxon>Heunggongvirae</taxon>
        <taxon>Uroviricota</taxon>
        <taxon>Caudoviricetes</taxon>
        <taxon>Peduoviridae</taxon>
        <taxon>Maltschvirus</taxon>
        <taxon>Maltschvirus maltsch</taxon>
    </lineage>
</organism>
<proteinExistence type="predicted"/>
<name>A0A6J5LI96_9CAUD</name>
<reference evidence="1" key="1">
    <citation type="submission" date="2020-04" db="EMBL/GenBank/DDBJ databases">
        <authorList>
            <person name="Chiriac C."/>
            <person name="Salcher M."/>
            <person name="Ghai R."/>
            <person name="Kavagutti S V."/>
        </authorList>
    </citation>
    <scope>NUCLEOTIDE SEQUENCE</scope>
</reference>
<sequence>MAIGRISGPMLFSNLERQGYNLAFESNLLYLDVNNFRVGVINSSPQYAFDSSGNAKLANIIIQGNSITSNVGKVDFGSTSNFTISGGSPNYVLSTDGAGNVSWNEISSLDNQWGNIVLANNTISITNTNGNLNLQANGTGNVVTTNDFYAGNVYALNIVGSVSSNGGSFTGNVSSPYFLGNLVGGNVTANAAIIITGNAATWYATNLNSTNGNVTTLVTNNFSTGNAVISGGYISGLSNITVTTGNVSSWYATTLNATSANITTESVANFSTANAVITGGYVNGLSNLTATTTQTTNFSTGNAVISGGYISALSNITATTGNVESWYAANLNSTNGNITTLVATNFSTANAQITGGNVTANITGNVTGTFGNFSGNVNTNWFIGNIDGAKANFLDVVFANSNLTVAGNLIASGNIISRSITSPLGDLHISAATNDPNNIIRFDSVSAFDIPAGRTDQRPPNPDFGYVRYNTEQGSIEWWSGSSWVQGAQTVVSENITPDGITDTYTLNQATTETAILVNINGTIQQAGSGAYSVVNDQITFAEIPLTTDIIEIRYLAGGVATASVNFESINSNVSPSANVTYSLGSPLKRWKDLWLSGTTIYIGAANISTVGSNVVITNPSGGSFTVSGSESGNATATFGNVYSKAFYFANGTPFTSSTFGNTEVAAYLLANPQGNFYSNANVTAYIPQDATILAMQANITAANLWIGNAAGQAGELQTLTANAASQASSLTTLISNAASQADSLTTLISNAASQQTSINTVNANVGAYQTYANANVVAIQANLGSYQTYANANVVAIQANLGAYQTYANSNAAIQQANITSLRARAFTSVMVFGG</sequence>
<accession>A0A6J5LI96</accession>
<gene>
    <name evidence="1" type="ORF">UFOVP257_7</name>
</gene>
<dbReference type="EMBL" id="LR796274">
    <property type="protein sequence ID" value="CAB4132846.1"/>
    <property type="molecule type" value="Genomic_DNA"/>
</dbReference>
<evidence type="ECO:0000313" key="1">
    <source>
        <dbReference type="EMBL" id="CAB4132846.1"/>
    </source>
</evidence>